<accession>A0AAE1E2N4</accession>
<proteinExistence type="predicted"/>
<feature type="compositionally biased region" description="Basic and acidic residues" evidence="1">
    <location>
        <begin position="10"/>
        <end position="21"/>
    </location>
</feature>
<gene>
    <name evidence="2" type="ORF">RRG08_044453</name>
</gene>
<dbReference type="AlphaFoldDB" id="A0AAE1E2N4"/>
<evidence type="ECO:0000313" key="2">
    <source>
        <dbReference type="EMBL" id="KAK3790618.1"/>
    </source>
</evidence>
<sequence length="69" mass="7825">MEPELPRVQPRPERTAHTIRRPRGETIHLARKNIFGLLRAPSYRSEDGLAGLGVRRGTRLSNAKTFVYG</sequence>
<protein>
    <submittedName>
        <fullName evidence="2">Uncharacterized protein</fullName>
    </submittedName>
</protein>
<name>A0AAE1E2N4_9GAST</name>
<reference evidence="2" key="1">
    <citation type="journal article" date="2023" name="G3 (Bethesda)">
        <title>A reference genome for the long-term kleptoplast-retaining sea slug Elysia crispata morphotype clarki.</title>
        <authorList>
            <person name="Eastman K.E."/>
            <person name="Pendleton A.L."/>
            <person name="Shaikh M.A."/>
            <person name="Suttiyut T."/>
            <person name="Ogas R."/>
            <person name="Tomko P."/>
            <person name="Gavelis G."/>
            <person name="Widhalm J.R."/>
            <person name="Wisecaver J.H."/>
        </authorList>
    </citation>
    <scope>NUCLEOTIDE SEQUENCE</scope>
    <source>
        <strain evidence="2">ECLA1</strain>
    </source>
</reference>
<dbReference type="EMBL" id="JAWDGP010001528">
    <property type="protein sequence ID" value="KAK3790618.1"/>
    <property type="molecule type" value="Genomic_DNA"/>
</dbReference>
<evidence type="ECO:0000256" key="1">
    <source>
        <dbReference type="SAM" id="MobiDB-lite"/>
    </source>
</evidence>
<keyword evidence="3" id="KW-1185">Reference proteome</keyword>
<organism evidence="2 3">
    <name type="scientific">Elysia crispata</name>
    <name type="common">lettuce slug</name>
    <dbReference type="NCBI Taxonomy" id="231223"/>
    <lineage>
        <taxon>Eukaryota</taxon>
        <taxon>Metazoa</taxon>
        <taxon>Spiralia</taxon>
        <taxon>Lophotrochozoa</taxon>
        <taxon>Mollusca</taxon>
        <taxon>Gastropoda</taxon>
        <taxon>Heterobranchia</taxon>
        <taxon>Euthyneura</taxon>
        <taxon>Panpulmonata</taxon>
        <taxon>Sacoglossa</taxon>
        <taxon>Placobranchoidea</taxon>
        <taxon>Plakobranchidae</taxon>
        <taxon>Elysia</taxon>
    </lineage>
</organism>
<evidence type="ECO:0000313" key="3">
    <source>
        <dbReference type="Proteomes" id="UP001283361"/>
    </source>
</evidence>
<feature type="region of interest" description="Disordered" evidence="1">
    <location>
        <begin position="1"/>
        <end position="21"/>
    </location>
</feature>
<comment type="caution">
    <text evidence="2">The sequence shown here is derived from an EMBL/GenBank/DDBJ whole genome shotgun (WGS) entry which is preliminary data.</text>
</comment>
<dbReference type="Proteomes" id="UP001283361">
    <property type="component" value="Unassembled WGS sequence"/>
</dbReference>